<name>A0ABM8S9D4_9BACT</name>
<accession>A0ABM8S9D4</accession>
<dbReference type="EMBL" id="CAJNBJ010000020">
    <property type="protein sequence ID" value="CAE6796386.1"/>
    <property type="molecule type" value="Genomic_DNA"/>
</dbReference>
<proteinExistence type="predicted"/>
<dbReference type="RefSeq" id="WP_213044062.1">
    <property type="nucleotide sequence ID" value="NZ_CAJNBJ010000020.1"/>
</dbReference>
<reference evidence="1 2" key="1">
    <citation type="submission" date="2021-02" db="EMBL/GenBank/DDBJ databases">
        <authorList>
            <person name="Han P."/>
        </authorList>
    </citation>
    <scope>NUCLEOTIDE SEQUENCE [LARGE SCALE GENOMIC DNA]</scope>
    <source>
        <strain evidence="1">Candidatus Nitrospira sp. ZN2</strain>
    </source>
</reference>
<dbReference type="Proteomes" id="UP000675880">
    <property type="component" value="Unassembled WGS sequence"/>
</dbReference>
<protein>
    <submittedName>
        <fullName evidence="1">Uncharacterized protein</fullName>
    </submittedName>
</protein>
<gene>
    <name evidence="1" type="ORF">NSPZN2_70113</name>
</gene>
<comment type="caution">
    <text evidence="1">The sequence shown here is derived from an EMBL/GenBank/DDBJ whole genome shotgun (WGS) entry which is preliminary data.</text>
</comment>
<sequence>MVTLQLEGQEIQLPPEIAISDDAVRKAIAPLFPQAAHATIQRTTDTNGMTTIRLTKEAGTKGNYHVILRQLIESPRHVNPALTLYQTYQAESQPTQATVESILLTQQKLRLAIEHGEKEYKETATIKERLTSTPGSPSRILPPGF</sequence>
<evidence type="ECO:0000313" key="1">
    <source>
        <dbReference type="EMBL" id="CAE6796386.1"/>
    </source>
</evidence>
<organism evidence="1 2">
    <name type="scientific">Nitrospira defluvii</name>
    <dbReference type="NCBI Taxonomy" id="330214"/>
    <lineage>
        <taxon>Bacteria</taxon>
        <taxon>Pseudomonadati</taxon>
        <taxon>Nitrospirota</taxon>
        <taxon>Nitrospiria</taxon>
        <taxon>Nitrospirales</taxon>
        <taxon>Nitrospiraceae</taxon>
        <taxon>Nitrospira</taxon>
    </lineage>
</organism>
<keyword evidence="2" id="KW-1185">Reference proteome</keyword>
<evidence type="ECO:0000313" key="2">
    <source>
        <dbReference type="Proteomes" id="UP000675880"/>
    </source>
</evidence>